<dbReference type="Pfam" id="PF16483">
    <property type="entry name" value="Glyco_hydro_64"/>
    <property type="match status" value="1"/>
</dbReference>
<dbReference type="Gene3D" id="3.30.920.50">
    <property type="entry name" value="Beta-1,3-glucanase, C-terminal domain"/>
    <property type="match status" value="1"/>
</dbReference>
<feature type="signal peptide" evidence="1">
    <location>
        <begin position="1"/>
        <end position="16"/>
    </location>
</feature>
<keyword evidence="1" id="KW-0732">Signal</keyword>
<dbReference type="OrthoDB" id="10058186at2759"/>
<dbReference type="EMBL" id="KL648650">
    <property type="protein sequence ID" value="KEY66674.1"/>
    <property type="molecule type" value="Genomic_DNA"/>
</dbReference>
<dbReference type="PANTHER" id="PTHR38165">
    <property type="match status" value="1"/>
</dbReference>
<dbReference type="InterPro" id="IPR042517">
    <property type="entry name" value="Glyco_hydro_64_N_2"/>
</dbReference>
<dbReference type="PROSITE" id="PS52006">
    <property type="entry name" value="GH64"/>
    <property type="match status" value="1"/>
</dbReference>
<reference evidence="3 4" key="1">
    <citation type="journal article" date="2014" name="BMC Genomics">
        <title>Comparative genome sequencing reveals chemotype-specific gene clusters in the toxigenic black mold Stachybotrys.</title>
        <authorList>
            <person name="Semeiks J."/>
            <person name="Borek D."/>
            <person name="Otwinowski Z."/>
            <person name="Grishin N.V."/>
        </authorList>
    </citation>
    <scope>NUCLEOTIDE SEQUENCE [LARGE SCALE GENOMIC DNA]</scope>
    <source>
        <strain evidence="4">CBS 109288 / IBT 7711</strain>
    </source>
</reference>
<evidence type="ECO:0000259" key="2">
    <source>
        <dbReference type="PROSITE" id="PS52006"/>
    </source>
</evidence>
<sequence length="450" mass="48944">MLSFVVIFIFLVCSAALPSSSILPSQQNGYTIARPGGADKVVVQDRNLLNGTFTPMAHVVQPQKRRVPINLPLEFVNNFAGGPIYAYVSGLDENNAIVFLGADRSLIYPSSGGSLKPVPIPQNLAIPLPAQGRTLNLILPISLSSARIYFSEGPLTFFMVRMPEGWDGLVQPSLSNLEDPNAGLNWGFVELTCTRDRSVLANISYVDFVGMVLGMQLTSTDGTPVQQTYGLQPGAVADICNELVAQTAADGQPWSSMCIANEQGNLVRILSPNDFNVVRPDTFTSYWQAYVDRVWQRFAGETLVIDTQGVCGLVGCRVYGDLLYCRGDNRPYAKPSAQHIWGCDGGPFHLQGGDNAVHSAVLPRLCSAFVRSTFFQAGGHIQPNLDSRYYYLDATTHHYSRLVHKYLIDGKGYAFPYDDVNPTGNEDASGVVTSDAVDKLTIFVGGPPAY</sequence>
<proteinExistence type="predicted"/>
<evidence type="ECO:0000313" key="4">
    <source>
        <dbReference type="Proteomes" id="UP000028045"/>
    </source>
</evidence>
<dbReference type="Proteomes" id="UP000028045">
    <property type="component" value="Unassembled WGS sequence"/>
</dbReference>
<protein>
    <recommendedName>
        <fullName evidence="2">GH64 domain-containing protein</fullName>
    </recommendedName>
</protein>
<feature type="chain" id="PRO_5001771144" description="GH64 domain-containing protein" evidence="1">
    <location>
        <begin position="17"/>
        <end position="450"/>
    </location>
</feature>
<evidence type="ECO:0000313" key="3">
    <source>
        <dbReference type="EMBL" id="KEY66674.1"/>
    </source>
</evidence>
<evidence type="ECO:0000256" key="1">
    <source>
        <dbReference type="SAM" id="SignalP"/>
    </source>
</evidence>
<dbReference type="Gene3D" id="2.60.110.10">
    <property type="entry name" value="Thaumatin"/>
    <property type="match status" value="1"/>
</dbReference>
<dbReference type="PANTHER" id="PTHR38165:SF1">
    <property type="entry name" value="GLUCANASE B"/>
    <property type="match status" value="1"/>
</dbReference>
<keyword evidence="4" id="KW-1185">Reference proteome</keyword>
<accession>A0A084AMZ5</accession>
<gene>
    <name evidence="3" type="ORF">S7711_01963</name>
</gene>
<dbReference type="InterPro" id="IPR037398">
    <property type="entry name" value="Glyco_hydro_64_fam"/>
</dbReference>
<feature type="domain" description="GH64" evidence="2">
    <location>
        <begin position="68"/>
        <end position="431"/>
    </location>
</feature>
<dbReference type="InterPro" id="IPR032477">
    <property type="entry name" value="Glyco_hydro_64"/>
</dbReference>
<dbReference type="AlphaFoldDB" id="A0A084AMZ5"/>
<organism evidence="3 4">
    <name type="scientific">Stachybotrys chartarum (strain CBS 109288 / IBT 7711)</name>
    <name type="common">Toxic black mold</name>
    <name type="synonym">Stilbospora chartarum</name>
    <dbReference type="NCBI Taxonomy" id="1280523"/>
    <lineage>
        <taxon>Eukaryota</taxon>
        <taxon>Fungi</taxon>
        <taxon>Dikarya</taxon>
        <taxon>Ascomycota</taxon>
        <taxon>Pezizomycotina</taxon>
        <taxon>Sordariomycetes</taxon>
        <taxon>Hypocreomycetidae</taxon>
        <taxon>Hypocreales</taxon>
        <taxon>Stachybotryaceae</taxon>
        <taxon>Stachybotrys</taxon>
    </lineage>
</organism>
<name>A0A084AMZ5_STACB</name>
<dbReference type="InterPro" id="IPR037176">
    <property type="entry name" value="Osmotin/thaumatin-like_sf"/>
</dbReference>
<dbReference type="HOGENOM" id="CLU_032886_0_0_1"/>